<dbReference type="InterPro" id="IPR012338">
    <property type="entry name" value="Beta-lactam/transpept-like"/>
</dbReference>
<sequence>MLDAIAMDQLKQTLRKGIDNNEVAGANLMAILDGRELFYHEDGWADREAGRPISRDTIFRLYSMTKPITATAIMILMERGIVDLFDPVGRFLPGFKNQLVEENGKLVPAVREVHLHDLLSMTSGLVYGGDNLAGKGTEALLQELDRRLLGESPMGTLEAMNRLGECPLAFQPGSSWQYGTSADVLGAVVEAATGMRFGEFLRQEIFEPLGMRDTGFWVPDSKQARLAKAYEDNGQGGLAPYTGNRLAIVNRLDRDPAFESGGAGLTSTIEDAARFTTMLLKEGTLDGARILRPRTVRYLTSANLTAWQQNAFASWHTFRGHSYGNQMRVMTDSRQAGILGSEGEYGWDGWLGCYFCNSPKDGLTFLFMVQKKDAGTMPLTRKLRNIVFSAL</sequence>
<comment type="caution">
    <text evidence="2">The sequence shown here is derived from an EMBL/GenBank/DDBJ whole genome shotgun (WGS) entry which is preliminary data.</text>
</comment>
<dbReference type="SUPFAM" id="SSF56601">
    <property type="entry name" value="beta-lactamase/transpeptidase-like"/>
    <property type="match status" value="1"/>
</dbReference>
<dbReference type="RefSeq" id="WP_185119718.1">
    <property type="nucleotide sequence ID" value="NZ_JACJVQ010000007.1"/>
</dbReference>
<dbReference type="InterPro" id="IPR001466">
    <property type="entry name" value="Beta-lactam-related"/>
</dbReference>
<keyword evidence="3" id="KW-1185">Reference proteome</keyword>
<name>A0A841SWB5_9BACL</name>
<protein>
    <submittedName>
        <fullName evidence="2">Beta-lactamase family protein</fullName>
    </submittedName>
</protein>
<dbReference type="InterPro" id="IPR050789">
    <property type="entry name" value="Diverse_Enzym_Activities"/>
</dbReference>
<organism evidence="2 3">
    <name type="scientific">Cohnella thailandensis</name>
    <dbReference type="NCBI Taxonomy" id="557557"/>
    <lineage>
        <taxon>Bacteria</taxon>
        <taxon>Bacillati</taxon>
        <taxon>Bacillota</taxon>
        <taxon>Bacilli</taxon>
        <taxon>Bacillales</taxon>
        <taxon>Paenibacillaceae</taxon>
        <taxon>Cohnella</taxon>
    </lineage>
</organism>
<dbReference type="PANTHER" id="PTHR43283">
    <property type="entry name" value="BETA-LACTAMASE-RELATED"/>
    <property type="match status" value="1"/>
</dbReference>
<dbReference type="EMBL" id="JACJVQ010000007">
    <property type="protein sequence ID" value="MBB6634478.1"/>
    <property type="molecule type" value="Genomic_DNA"/>
</dbReference>
<gene>
    <name evidence="2" type="ORF">H7B67_10165</name>
</gene>
<dbReference type="Proteomes" id="UP000535838">
    <property type="component" value="Unassembled WGS sequence"/>
</dbReference>
<reference evidence="2 3" key="1">
    <citation type="submission" date="2020-08" db="EMBL/GenBank/DDBJ databases">
        <title>Cohnella phylogeny.</title>
        <authorList>
            <person name="Dunlap C."/>
        </authorList>
    </citation>
    <scope>NUCLEOTIDE SEQUENCE [LARGE SCALE GENOMIC DNA]</scope>
    <source>
        <strain evidence="2 3">DSM 25241</strain>
    </source>
</reference>
<evidence type="ECO:0000313" key="3">
    <source>
        <dbReference type="Proteomes" id="UP000535838"/>
    </source>
</evidence>
<evidence type="ECO:0000259" key="1">
    <source>
        <dbReference type="Pfam" id="PF00144"/>
    </source>
</evidence>
<dbReference type="AlphaFoldDB" id="A0A841SWB5"/>
<dbReference type="Gene3D" id="3.40.710.10">
    <property type="entry name" value="DD-peptidase/beta-lactamase superfamily"/>
    <property type="match status" value="1"/>
</dbReference>
<dbReference type="Pfam" id="PF00144">
    <property type="entry name" value="Beta-lactamase"/>
    <property type="match status" value="1"/>
</dbReference>
<accession>A0A841SWB5</accession>
<proteinExistence type="predicted"/>
<dbReference type="PANTHER" id="PTHR43283:SF3">
    <property type="entry name" value="BETA-LACTAMASE FAMILY PROTEIN (AFU_ORTHOLOGUE AFUA_5G07500)"/>
    <property type="match status" value="1"/>
</dbReference>
<feature type="domain" description="Beta-lactamase-related" evidence="1">
    <location>
        <begin position="11"/>
        <end position="374"/>
    </location>
</feature>
<evidence type="ECO:0000313" key="2">
    <source>
        <dbReference type="EMBL" id="MBB6634478.1"/>
    </source>
</evidence>